<sequence length="448" mass="48816">MRRSFLAATLLLAEAFAEPALDYKVSPAFAMAHGCGETCQKNLAAAGPGDFQNFGDDFRFGFYDTASNFSTSEPGDVLKIQPLDPKPLKVRSGTSVYLIQYTSKDLDGSRVPATAFIALPFGPTKDTTNGTVSYPLIAYAHGTSGIYRGCAPSNGPSLYDYTSWQLLVDRGYAVVATDYAGLGNNYTLHKYGSYVANANDVYYSAVAARKAFPIFSQDWMTVGHSQGGAAVWKLAESELVASDKHHLGTVSLAPAARLWYMFQLNLKSKGAFLGYAAYHAKALQRVHPSYNLTVLAEPLRRRMAVADEAQLCFGGLMSLSADLKNHQIASPAGIKRDDAMFQKWQDEMSPGMAGQRSAKPVFVVQGLNDTSVLPEATRKVYEDACKQGSEVHLREYPLMEHSPVIAAASAQWLTWIDKRFAHIPTTGRCSASVEQPFDLSMVKAPPED</sequence>
<dbReference type="EMBL" id="JANAKD010000279">
    <property type="protein sequence ID" value="KAJ3495446.1"/>
    <property type="molecule type" value="Genomic_DNA"/>
</dbReference>
<reference evidence="1" key="1">
    <citation type="submission" date="2022-07" db="EMBL/GenBank/DDBJ databases">
        <title>Genome Sequence of Lecanicillium saksenae.</title>
        <authorList>
            <person name="Buettner E."/>
        </authorList>
    </citation>
    <scope>NUCLEOTIDE SEQUENCE</scope>
    <source>
        <strain evidence="1">VT-O1</strain>
    </source>
</reference>
<evidence type="ECO:0000313" key="2">
    <source>
        <dbReference type="Proteomes" id="UP001148737"/>
    </source>
</evidence>
<accession>A0ACC1QYT5</accession>
<name>A0ACC1QYT5_9HYPO</name>
<proteinExistence type="predicted"/>
<gene>
    <name evidence="1" type="ORF">NLG97_g3387</name>
</gene>
<comment type="caution">
    <text evidence="1">The sequence shown here is derived from an EMBL/GenBank/DDBJ whole genome shotgun (WGS) entry which is preliminary data.</text>
</comment>
<keyword evidence="2" id="KW-1185">Reference proteome</keyword>
<protein>
    <submittedName>
        <fullName evidence="1">Uncharacterized protein</fullName>
    </submittedName>
</protein>
<evidence type="ECO:0000313" key="1">
    <source>
        <dbReference type="EMBL" id="KAJ3495446.1"/>
    </source>
</evidence>
<organism evidence="1 2">
    <name type="scientific">Lecanicillium saksenae</name>
    <dbReference type="NCBI Taxonomy" id="468837"/>
    <lineage>
        <taxon>Eukaryota</taxon>
        <taxon>Fungi</taxon>
        <taxon>Dikarya</taxon>
        <taxon>Ascomycota</taxon>
        <taxon>Pezizomycotina</taxon>
        <taxon>Sordariomycetes</taxon>
        <taxon>Hypocreomycetidae</taxon>
        <taxon>Hypocreales</taxon>
        <taxon>Cordycipitaceae</taxon>
        <taxon>Lecanicillium</taxon>
    </lineage>
</organism>
<dbReference type="Proteomes" id="UP001148737">
    <property type="component" value="Unassembled WGS sequence"/>
</dbReference>